<sequence>MNDPVAEAAQRAMRKVHDYPRPNHDLIVAAREALKPIRELHYPEPDDRAPFCPECLVEWPCDTAKLVYTTEELER</sequence>
<protein>
    <submittedName>
        <fullName evidence="1">Uncharacterized protein</fullName>
    </submittedName>
</protein>
<dbReference type="OrthoDB" id="20688at10239"/>
<accession>B5U3W2</accession>
<dbReference type="EMBL" id="FJ168661">
    <property type="protein sequence ID" value="ACI06458.1"/>
    <property type="molecule type" value="Genomic_DNA"/>
</dbReference>
<proteinExistence type="predicted"/>
<reference evidence="1 2" key="1">
    <citation type="submission" date="2008-08" db="EMBL/GenBank/DDBJ databases">
        <authorList>
            <person name="Pillay N."/>
            <person name="Naidoo R."/>
            <person name="Edgar R.H."/>
            <person name="Ko C."/>
            <person name="Jacobs-Sera D."/>
            <person name="Hendrix R.W."/>
            <person name="Hatfull G.F."/>
        </authorList>
    </citation>
    <scope>NUCLEOTIDE SEQUENCE [LARGE SCALE GENOMIC DNA]</scope>
</reference>
<evidence type="ECO:0000313" key="2">
    <source>
        <dbReference type="Proteomes" id="UP000002178"/>
    </source>
</evidence>
<organism evidence="1 2">
    <name type="scientific">Mycobacterium phage Gumball</name>
    <dbReference type="NCBI Taxonomy" id="561998"/>
    <lineage>
        <taxon>Viruses</taxon>
        <taxon>Duplodnaviria</taxon>
        <taxon>Heunggongvirae</taxon>
        <taxon>Uroviricota</taxon>
        <taxon>Caudoviricetes</taxon>
        <taxon>Dclasvirinae</taxon>
        <taxon>Plotvirus</taxon>
        <taxon>Plotvirus plot</taxon>
    </lineage>
</organism>
<name>B5U3W2_9CAUD</name>
<gene>
    <name evidence="1" type="primary">84</name>
    <name evidence="1" type="ORF">GUMBALL_84</name>
</gene>
<evidence type="ECO:0000313" key="1">
    <source>
        <dbReference type="EMBL" id="ACI06458.1"/>
    </source>
</evidence>
<dbReference type="KEGG" id="vg:6940509"/>
<dbReference type="Proteomes" id="UP000002178">
    <property type="component" value="Segment"/>
</dbReference>